<name>A0A5K1CUW6_9MAGN</name>
<proteinExistence type="predicted"/>
<dbReference type="InterPro" id="IPR013780">
    <property type="entry name" value="Glyco_hydro_b"/>
</dbReference>
<dbReference type="AlphaFoldDB" id="A0A5K1CUW6"/>
<protein>
    <submittedName>
        <fullName evidence="1">Uncharacterized protein</fullName>
    </submittedName>
</protein>
<reference evidence="1" key="1">
    <citation type="submission" date="2019-09" db="EMBL/GenBank/DDBJ databases">
        <authorList>
            <person name="Zhang L."/>
        </authorList>
    </citation>
    <scope>NUCLEOTIDE SEQUENCE</scope>
</reference>
<dbReference type="Gene3D" id="2.60.40.1180">
    <property type="entry name" value="Golgi alpha-mannosidase II"/>
    <property type="match status" value="1"/>
</dbReference>
<organism evidence="1">
    <name type="scientific">Nymphaea colorata</name>
    <name type="common">pocket water lily</name>
    <dbReference type="NCBI Taxonomy" id="210225"/>
    <lineage>
        <taxon>Eukaryota</taxon>
        <taxon>Viridiplantae</taxon>
        <taxon>Streptophyta</taxon>
        <taxon>Embryophyta</taxon>
        <taxon>Tracheophyta</taxon>
        <taxon>Spermatophyta</taxon>
        <taxon>Magnoliopsida</taxon>
        <taxon>Nymphaeales</taxon>
        <taxon>Nymphaeaceae</taxon>
        <taxon>Nymphaea</taxon>
    </lineage>
</organism>
<evidence type="ECO:0000313" key="1">
    <source>
        <dbReference type="EMBL" id="VVW30874.1"/>
    </source>
</evidence>
<accession>A0A5K1CUW6</accession>
<dbReference type="SUPFAM" id="SSF51011">
    <property type="entry name" value="Glycosyl hydrolase domain"/>
    <property type="match status" value="1"/>
</dbReference>
<gene>
    <name evidence="1" type="ORF">NYM_LOCUS18537</name>
</gene>
<dbReference type="EMBL" id="LR721782">
    <property type="protein sequence ID" value="VVW30874.1"/>
    <property type="molecule type" value="Genomic_DNA"/>
</dbReference>
<sequence>MMSSDKVVKNSFYEATSGSFSIPARTTSVFVEVRAI</sequence>